<sequence>MASESSTAITSPHIPTNAVIPIGQNTIITFNVVVHFPLKLTPNNYLSWWAQFLYILTIYKLIGFLNGSKPCPSAPTEEVTNSPFELWIRKDQSIRHAILMLISERIASYISIVKTSQQAWKILANLYANHLRSGILHSRSGSQILVVMATPSLMLTTQDPEFYT</sequence>
<dbReference type="PANTHER" id="PTHR47481">
    <property type="match status" value="1"/>
</dbReference>
<evidence type="ECO:0008006" key="3">
    <source>
        <dbReference type="Google" id="ProtNLM"/>
    </source>
</evidence>
<keyword evidence="2" id="KW-1185">Reference proteome</keyword>
<gene>
    <name evidence="1" type="ORF">SLEP1_g46525</name>
</gene>
<evidence type="ECO:0000313" key="1">
    <source>
        <dbReference type="EMBL" id="GKV38636.1"/>
    </source>
</evidence>
<reference evidence="1 2" key="1">
    <citation type="journal article" date="2021" name="Commun. Biol.">
        <title>The genome of Shorea leprosula (Dipterocarpaceae) highlights the ecological relevance of drought in aseasonal tropical rainforests.</title>
        <authorList>
            <person name="Ng K.K.S."/>
            <person name="Kobayashi M.J."/>
            <person name="Fawcett J.A."/>
            <person name="Hatakeyama M."/>
            <person name="Paape T."/>
            <person name="Ng C.H."/>
            <person name="Ang C.C."/>
            <person name="Tnah L.H."/>
            <person name="Lee C.T."/>
            <person name="Nishiyama T."/>
            <person name="Sese J."/>
            <person name="O'Brien M.J."/>
            <person name="Copetti D."/>
            <person name="Mohd Noor M.I."/>
            <person name="Ong R.C."/>
            <person name="Putra M."/>
            <person name="Sireger I.Z."/>
            <person name="Indrioko S."/>
            <person name="Kosugi Y."/>
            <person name="Izuno A."/>
            <person name="Isagi Y."/>
            <person name="Lee S.L."/>
            <person name="Shimizu K.K."/>
        </authorList>
    </citation>
    <scope>NUCLEOTIDE SEQUENCE [LARGE SCALE GENOMIC DNA]</scope>
    <source>
        <strain evidence="1">214</strain>
    </source>
</reference>
<comment type="caution">
    <text evidence="1">The sequence shown here is derived from an EMBL/GenBank/DDBJ whole genome shotgun (WGS) entry which is preliminary data.</text>
</comment>
<evidence type="ECO:0000313" key="2">
    <source>
        <dbReference type="Proteomes" id="UP001054252"/>
    </source>
</evidence>
<accession>A0AAV5LPJ2</accession>
<proteinExistence type="predicted"/>
<dbReference type="AlphaFoldDB" id="A0AAV5LPJ2"/>
<dbReference type="PANTHER" id="PTHR47481:SF22">
    <property type="entry name" value="RETROTRANSPOSON GAG DOMAIN-CONTAINING PROTEIN"/>
    <property type="match status" value="1"/>
</dbReference>
<name>A0AAV5LPJ2_9ROSI</name>
<dbReference type="EMBL" id="BPVZ01000129">
    <property type="protein sequence ID" value="GKV38636.1"/>
    <property type="molecule type" value="Genomic_DNA"/>
</dbReference>
<dbReference type="Proteomes" id="UP001054252">
    <property type="component" value="Unassembled WGS sequence"/>
</dbReference>
<protein>
    <recommendedName>
        <fullName evidence="3">Retrotransposon Copia-like N-terminal domain-containing protein</fullName>
    </recommendedName>
</protein>
<organism evidence="1 2">
    <name type="scientific">Rubroshorea leprosula</name>
    <dbReference type="NCBI Taxonomy" id="152421"/>
    <lineage>
        <taxon>Eukaryota</taxon>
        <taxon>Viridiplantae</taxon>
        <taxon>Streptophyta</taxon>
        <taxon>Embryophyta</taxon>
        <taxon>Tracheophyta</taxon>
        <taxon>Spermatophyta</taxon>
        <taxon>Magnoliopsida</taxon>
        <taxon>eudicotyledons</taxon>
        <taxon>Gunneridae</taxon>
        <taxon>Pentapetalae</taxon>
        <taxon>rosids</taxon>
        <taxon>malvids</taxon>
        <taxon>Malvales</taxon>
        <taxon>Dipterocarpaceae</taxon>
        <taxon>Rubroshorea</taxon>
    </lineage>
</organism>